<keyword evidence="2" id="KW-1185">Reference proteome</keyword>
<evidence type="ECO:0000313" key="1">
    <source>
        <dbReference type="EMBL" id="EST52243.1"/>
    </source>
</evidence>
<organism evidence="1 2">
    <name type="scientific">Brevibacillus panacihumi W25</name>
    <dbReference type="NCBI Taxonomy" id="1408254"/>
    <lineage>
        <taxon>Bacteria</taxon>
        <taxon>Bacillati</taxon>
        <taxon>Bacillota</taxon>
        <taxon>Bacilli</taxon>
        <taxon>Bacillales</taxon>
        <taxon>Paenibacillaceae</taxon>
        <taxon>Brevibacillus</taxon>
    </lineage>
</organism>
<proteinExistence type="predicted"/>
<dbReference type="PATRIC" id="fig|1408254.3.peg.5458"/>
<dbReference type="AlphaFoldDB" id="V6MA63"/>
<evidence type="ECO:0000313" key="2">
    <source>
        <dbReference type="Proteomes" id="UP000017973"/>
    </source>
</evidence>
<accession>V6MA63</accession>
<sequence>MYFLPATRSKDEAIQAIYADTYMWMRGRFDRDEFLETDDMP</sequence>
<dbReference type="RefSeq" id="WP_023559318.1">
    <property type="nucleotide sequence ID" value="NZ_KI629786.1"/>
</dbReference>
<dbReference type="EMBL" id="AYJU01000018">
    <property type="protein sequence ID" value="EST52243.1"/>
    <property type="molecule type" value="Genomic_DNA"/>
</dbReference>
<gene>
    <name evidence="1" type="ORF">T458_28035</name>
</gene>
<dbReference type="HOGENOM" id="CLU_3266711_0_0_9"/>
<protein>
    <submittedName>
        <fullName evidence="1">Uncharacterized protein</fullName>
    </submittedName>
</protein>
<dbReference type="Proteomes" id="UP000017973">
    <property type="component" value="Unassembled WGS sequence"/>
</dbReference>
<reference evidence="1 2" key="1">
    <citation type="journal article" date="2014" name="Genome Announc.">
        <title>Draft Genome Sequence of Brevibacillus panacihumi Strain W25, a Halotolerant Hydrocarbon-Degrading Bacterium.</title>
        <authorList>
            <person name="Wang X."/>
            <person name="Jin D."/>
            <person name="Zhou L."/>
            <person name="Wu L."/>
            <person name="An W."/>
            <person name="Chen Y."/>
            <person name="Zhao L."/>
        </authorList>
    </citation>
    <scope>NUCLEOTIDE SEQUENCE [LARGE SCALE GENOMIC DNA]</scope>
    <source>
        <strain evidence="1 2">W25</strain>
    </source>
</reference>
<comment type="caution">
    <text evidence="1">The sequence shown here is derived from an EMBL/GenBank/DDBJ whole genome shotgun (WGS) entry which is preliminary data.</text>
</comment>
<name>V6MA63_9BACL</name>